<dbReference type="Proteomes" id="UP000240322">
    <property type="component" value="Unassembled WGS sequence"/>
</dbReference>
<name>A0A2R6ALL7_9ARCH</name>
<gene>
    <name evidence="1" type="ORF">B9Q03_10890</name>
</gene>
<reference evidence="1 2" key="1">
    <citation type="submission" date="2017-04" db="EMBL/GenBank/DDBJ databases">
        <title>Novel microbial lineages endemic to geothermal iron-oxide mats fill important gaps in the evolutionary history of Archaea.</title>
        <authorList>
            <person name="Jay Z.J."/>
            <person name="Beam J.P."/>
            <person name="Dlakic M."/>
            <person name="Rusch D.B."/>
            <person name="Kozubal M.A."/>
            <person name="Inskeep W.P."/>
        </authorList>
    </citation>
    <scope>NUCLEOTIDE SEQUENCE [LARGE SCALE GENOMIC DNA]</scope>
    <source>
        <strain evidence="1">OSP_D</strain>
    </source>
</reference>
<evidence type="ECO:0000313" key="1">
    <source>
        <dbReference type="EMBL" id="PSN87235.1"/>
    </source>
</evidence>
<dbReference type="InterPro" id="IPR005247">
    <property type="entry name" value="YbhB_YbcL/LppC-like"/>
</dbReference>
<evidence type="ECO:0000313" key="2">
    <source>
        <dbReference type="Proteomes" id="UP000240322"/>
    </source>
</evidence>
<protein>
    <submittedName>
        <fullName evidence="1">Phosphatidylethanolamine-binding protein</fullName>
    </submittedName>
</protein>
<organism evidence="1 2">
    <name type="scientific">Candidatus Marsarchaeota G2 archaeon OSP_D</name>
    <dbReference type="NCBI Taxonomy" id="1978157"/>
    <lineage>
        <taxon>Archaea</taxon>
        <taxon>Candidatus Marsarchaeota</taxon>
        <taxon>Candidatus Marsarchaeota group 2</taxon>
    </lineage>
</organism>
<dbReference type="Pfam" id="PF01161">
    <property type="entry name" value="PBP"/>
    <property type="match status" value="1"/>
</dbReference>
<dbReference type="SUPFAM" id="SSF49777">
    <property type="entry name" value="PEBP-like"/>
    <property type="match status" value="1"/>
</dbReference>
<dbReference type="PANTHER" id="PTHR30289:SF1">
    <property type="entry name" value="PEBP (PHOSPHATIDYLETHANOLAMINE-BINDING PROTEIN) FAMILY PROTEIN"/>
    <property type="match status" value="1"/>
</dbReference>
<dbReference type="AlphaFoldDB" id="A0A2R6ALL7"/>
<dbReference type="CDD" id="cd00865">
    <property type="entry name" value="PEBP_bact_arch"/>
    <property type="match status" value="1"/>
</dbReference>
<sequence>MCAEFKIWSDFEGRFPAKYTCDGENQSPPLQWSGAAECRSYALIVEDPDAPGGTFIHWVLYNIPAKVDRLPPNLPKTPELHGFGVQGVNDFDNLGYDGPCPPRGHGDHRYYFRLYALKEETNYPPRLTAERLKESIKGLVISQTEFIAKYSRK</sequence>
<dbReference type="EMBL" id="NEXE01000175">
    <property type="protein sequence ID" value="PSN87235.1"/>
    <property type="molecule type" value="Genomic_DNA"/>
</dbReference>
<dbReference type="InterPro" id="IPR008914">
    <property type="entry name" value="PEBP"/>
</dbReference>
<dbReference type="InterPro" id="IPR036610">
    <property type="entry name" value="PEBP-like_sf"/>
</dbReference>
<dbReference type="PANTHER" id="PTHR30289">
    <property type="entry name" value="UNCHARACTERIZED PROTEIN YBCL-RELATED"/>
    <property type="match status" value="1"/>
</dbReference>
<dbReference type="Gene3D" id="3.90.280.10">
    <property type="entry name" value="PEBP-like"/>
    <property type="match status" value="1"/>
</dbReference>
<comment type="caution">
    <text evidence="1">The sequence shown here is derived from an EMBL/GenBank/DDBJ whole genome shotgun (WGS) entry which is preliminary data.</text>
</comment>
<dbReference type="NCBIfam" id="TIGR00481">
    <property type="entry name" value="YbhB/YbcL family Raf kinase inhibitor-like protein"/>
    <property type="match status" value="1"/>
</dbReference>
<proteinExistence type="predicted"/>
<accession>A0A2R6ALL7</accession>